<dbReference type="AlphaFoldDB" id="A0AAV5WDI7"/>
<evidence type="ECO:0000259" key="4">
    <source>
        <dbReference type="PROSITE" id="PS50141"/>
    </source>
</evidence>
<reference evidence="5" key="1">
    <citation type="submission" date="2023-10" db="EMBL/GenBank/DDBJ databases">
        <title>Genome assembly of Pristionchus species.</title>
        <authorList>
            <person name="Yoshida K."/>
            <person name="Sommer R.J."/>
        </authorList>
    </citation>
    <scope>NUCLEOTIDE SEQUENCE</scope>
    <source>
        <strain evidence="5">RS5133</strain>
    </source>
</reference>
<dbReference type="InterPro" id="IPR002466">
    <property type="entry name" value="A_deamin"/>
</dbReference>
<dbReference type="GO" id="GO:0006382">
    <property type="term" value="P:adenosine to inosine editing"/>
    <property type="evidence" value="ECO:0007669"/>
    <property type="project" value="TreeGrafter"/>
</dbReference>
<keyword evidence="1" id="KW-0694">RNA-binding</keyword>
<dbReference type="GO" id="GO:0005737">
    <property type="term" value="C:cytoplasm"/>
    <property type="evidence" value="ECO:0007669"/>
    <property type="project" value="TreeGrafter"/>
</dbReference>
<evidence type="ECO:0000259" key="3">
    <source>
        <dbReference type="PROSITE" id="PS50137"/>
    </source>
</evidence>
<dbReference type="SMART" id="SM00552">
    <property type="entry name" value="ADEAMc"/>
    <property type="match status" value="1"/>
</dbReference>
<dbReference type="GO" id="GO:0003725">
    <property type="term" value="F:double-stranded RNA binding"/>
    <property type="evidence" value="ECO:0007669"/>
    <property type="project" value="TreeGrafter"/>
</dbReference>
<gene>
    <name evidence="5" type="ORF">PFISCL1PPCAC_19797</name>
</gene>
<feature type="domain" description="A to I editase" evidence="4">
    <location>
        <begin position="597"/>
        <end position="758"/>
    </location>
</feature>
<dbReference type="PANTHER" id="PTHR10910:SF144">
    <property type="entry name" value="A TO I EDITASE DOMAIN-CONTAINING PROTEIN-RELATED"/>
    <property type="match status" value="1"/>
</dbReference>
<accession>A0AAV5WDI7</accession>
<dbReference type="GO" id="GO:0005730">
    <property type="term" value="C:nucleolus"/>
    <property type="evidence" value="ECO:0007669"/>
    <property type="project" value="TreeGrafter"/>
</dbReference>
<dbReference type="CDD" id="cd00048">
    <property type="entry name" value="DSRM_SF"/>
    <property type="match status" value="2"/>
</dbReference>
<evidence type="ECO:0000256" key="2">
    <source>
        <dbReference type="SAM" id="MobiDB-lite"/>
    </source>
</evidence>
<evidence type="ECO:0000256" key="1">
    <source>
        <dbReference type="PROSITE-ProRule" id="PRU00266"/>
    </source>
</evidence>
<comment type="caution">
    <text evidence="5">The sequence shown here is derived from an EMBL/GenBank/DDBJ whole genome shotgun (WGS) entry which is preliminary data.</text>
</comment>
<dbReference type="GO" id="GO:0008251">
    <property type="term" value="F:tRNA-specific adenosine deaminase activity"/>
    <property type="evidence" value="ECO:0007669"/>
    <property type="project" value="TreeGrafter"/>
</dbReference>
<feature type="domain" description="DRBM" evidence="3">
    <location>
        <begin position="352"/>
        <end position="421"/>
    </location>
</feature>
<feature type="region of interest" description="Disordered" evidence="2">
    <location>
        <begin position="29"/>
        <end position="78"/>
    </location>
</feature>
<dbReference type="GO" id="GO:0006396">
    <property type="term" value="P:RNA processing"/>
    <property type="evidence" value="ECO:0007669"/>
    <property type="project" value="InterPro"/>
</dbReference>
<dbReference type="PROSITE" id="PS50137">
    <property type="entry name" value="DS_RBD"/>
    <property type="match status" value="1"/>
</dbReference>
<dbReference type="EMBL" id="BTSY01000005">
    <property type="protein sequence ID" value="GMT28500.1"/>
    <property type="molecule type" value="Genomic_DNA"/>
</dbReference>
<dbReference type="Gene3D" id="3.30.160.20">
    <property type="match status" value="2"/>
</dbReference>
<sequence length="761" mass="84063">LVEGMSYYRDDSLSTAAGNFQMSTPNSFNQGFGKPPGFNQPGFHWNLPKKDETPRRSFPSKSGTTAPGQKRQVTDGKTPAQLLNELFKGISDTYDNEGSGFKCNLVVEGQTFHAVAASKKHAKHEACLVALRCLRPDVAADYHPPPAANPPQPIQQKKRKVEPLDGACSLKDLLSQLCIKENKKFKIDATDVSEAGVDEKQRKYSCVLTFTEEGKMYTQTADALNVATALAMREALKEVFNVTEGDIMKVVKRGQIKKLHNMQSFSALTMMCMSSHYKLVSVNFEDVMEGKIPHFISYFIIKNCDGEEIQVKSPKCKSKALAKERGAAVALSDIFQIHPASLMGAEKEEVTNAVKELYEIGTRQKPSLRPEFTDLGEEMNGSTKYFKFKCVVSGREFIGSGVSKRDAKNESANLALNNIFHKNVKKEAGEEGAKEDCFTQATCSYVKTQYEQMCNFYGMHPSSDFSCFVLLNDNNEKKLISIGSSPQNTTPFSVLAEGRGKPLVHHDSVVYARRGAQRFFITQLAKAEAGEESCLESDGGGMYRLKKSLRLAIVTSNPIDIRFSAPESILRRLAVYGQCNLLEAVDDKESPRIHCAADKIFKWAHLGVQGSLLTNRINPIIPSSILTISPCPLSDLSYLHSFTSRICPPPFPISVHASSTQVDASPSPAHLWSRAESKLEKISHMTGLTSEGEQSCCSKYELYKAFLDATPRFPKGVPYDEAKKMAGGYLSSKGLFYHEMDKAGLGKWNGLRGLADRFVIG</sequence>
<feature type="non-terminal residue" evidence="5">
    <location>
        <position position="1"/>
    </location>
</feature>
<dbReference type="InterPro" id="IPR014720">
    <property type="entry name" value="dsRBD_dom"/>
</dbReference>
<organism evidence="5 6">
    <name type="scientific">Pristionchus fissidentatus</name>
    <dbReference type="NCBI Taxonomy" id="1538716"/>
    <lineage>
        <taxon>Eukaryota</taxon>
        <taxon>Metazoa</taxon>
        <taxon>Ecdysozoa</taxon>
        <taxon>Nematoda</taxon>
        <taxon>Chromadorea</taxon>
        <taxon>Rhabditida</taxon>
        <taxon>Rhabditina</taxon>
        <taxon>Diplogasteromorpha</taxon>
        <taxon>Diplogasteroidea</taxon>
        <taxon>Neodiplogasteridae</taxon>
        <taxon>Pristionchus</taxon>
    </lineage>
</organism>
<name>A0AAV5WDI7_9BILA</name>
<dbReference type="Proteomes" id="UP001432322">
    <property type="component" value="Unassembled WGS sequence"/>
</dbReference>
<dbReference type="GO" id="GO:0003726">
    <property type="term" value="F:double-stranded RNA adenosine deaminase activity"/>
    <property type="evidence" value="ECO:0007669"/>
    <property type="project" value="TreeGrafter"/>
</dbReference>
<dbReference type="Pfam" id="PF02137">
    <property type="entry name" value="A_deamin"/>
    <property type="match status" value="1"/>
</dbReference>
<evidence type="ECO:0000313" key="5">
    <source>
        <dbReference type="EMBL" id="GMT28500.1"/>
    </source>
</evidence>
<protein>
    <submittedName>
        <fullName evidence="5">Uncharacterized protein</fullName>
    </submittedName>
</protein>
<dbReference type="SMART" id="SM00358">
    <property type="entry name" value="DSRM"/>
    <property type="match status" value="2"/>
</dbReference>
<proteinExistence type="predicted"/>
<evidence type="ECO:0000313" key="6">
    <source>
        <dbReference type="Proteomes" id="UP001432322"/>
    </source>
</evidence>
<dbReference type="Pfam" id="PF00035">
    <property type="entry name" value="dsrm"/>
    <property type="match status" value="1"/>
</dbReference>
<dbReference type="SUPFAM" id="SSF54768">
    <property type="entry name" value="dsRNA-binding domain-like"/>
    <property type="match status" value="2"/>
</dbReference>
<keyword evidence="6" id="KW-1185">Reference proteome</keyword>
<dbReference type="PROSITE" id="PS50141">
    <property type="entry name" value="A_DEAMIN_EDITASE"/>
    <property type="match status" value="1"/>
</dbReference>
<dbReference type="PANTHER" id="PTHR10910">
    <property type="entry name" value="EUKARYOTE SPECIFIC DSRNA BINDING PROTEIN"/>
    <property type="match status" value="1"/>
</dbReference>